<feature type="transmembrane region" description="Helical" evidence="1">
    <location>
        <begin position="391"/>
        <end position="416"/>
    </location>
</feature>
<protein>
    <recommendedName>
        <fullName evidence="3">SSD domain-containing protein</fullName>
    </recommendedName>
</protein>
<dbReference type="Gene3D" id="3.30.70.1430">
    <property type="entry name" value="Multidrug efflux transporter AcrB pore domain"/>
    <property type="match status" value="2"/>
</dbReference>
<dbReference type="InterPro" id="IPR001036">
    <property type="entry name" value="Acrflvin-R"/>
</dbReference>
<gene>
    <name evidence="2" type="ORF">METZ01_LOCUS84048</name>
</gene>
<sequence>MFITDLSIKRPVVSAVFSLILIVFGLFVFWKLPVRELPSGLQPPVVQVQVDYQSASAPIVDQEITQIIEDVIGGVEGIKNIDSVSENGRSTIKIEFDTSINLDAAANDVREKVARIVDALPEEAKAPQILKQAAGFTTTMWLSLSSSTWTDLELGDYARRYLVDNFSSVKNVGRILIGGLRELSIRVWIDPIKLAANDLTIQEVENSLRNENVSLPAGTLEAENIDLTINLDKSYKDIKSIKNLPIKKTKDSIVRLEDIAKIEFGPVSEKTNFNNQTRDALNLKTVGLGIYAKSGASTVELSKEIKKKINEVKKTLPEGLDLKVSFNRATYINAAIFEVYKTLLIAFILVVGIIYLFLGNLKAVIVPAVALPVSLIASFLGIYLFGLSINIFVLLSFILAIGIITDDSVIMTDAIYRRIENGESPLVAAYKGSRQITFAIIATTLILVAVFLPLIFIEGIAGTLFKETAITLSFAIVVSSFVALTLSPMLGSKFLSRKVKKNIVVLKFEKIFKSFSNFYSETLNYWIDKKKTIFAFIALVIIGSSLLYNFSTKELLPVEDRGVYLVIGFTDKGSSFEYTKKRSEDIEKRLIPLLQDKEGPYKNIISIVPGFGRASKSYNSFIILALLDEWKNRKKDSMTIMRSAIGKIVTVPQTIAFPISPQSIRVSNYNEPVQMVILGKTYDELEKIQKEILGKIRKNRNFYQTRSDYSRDKPEIKIVINKEKASDLGVPIQSIGRTLETLYGGKTVTKFNKLGKEYPIILQQYVSNRKNSESLSKIFVRSQTTGKLISLANLVEFKEVGSAQILSRYNRQRAVTISSMLAEKYTLTEAITFLEKAVEESHPQIQLAWKGKSEELKETSNELFIIFALALLTAYLVMAATFNSFVHPFIIILTVPLAVFGGIVFLLLLNSSINIFSQIALIILIGISTKNSILIVDWANQLRTQGKNIVEAAKEACSLRFRAIIMTSLSTMIAMVPLVIGNIGPGAGEASRLAVGSAILGGMIISTFFTLYVTPAMYVALAKNTKRIDVIDIELKKQLR</sequence>
<dbReference type="Gene3D" id="1.20.1640.10">
    <property type="entry name" value="Multidrug efflux transporter AcrB transmembrane domain"/>
    <property type="match status" value="2"/>
</dbReference>
<dbReference type="PANTHER" id="PTHR32063">
    <property type="match status" value="1"/>
</dbReference>
<feature type="transmembrane region" description="Helical" evidence="1">
    <location>
        <begin position="365"/>
        <end position="385"/>
    </location>
</feature>
<feature type="transmembrane region" description="Helical" evidence="1">
    <location>
        <begin position="993"/>
        <end position="1021"/>
    </location>
</feature>
<proteinExistence type="predicted"/>
<evidence type="ECO:0000256" key="1">
    <source>
        <dbReference type="SAM" id="Phobius"/>
    </source>
</evidence>
<feature type="transmembrane region" description="Helical" evidence="1">
    <location>
        <begin position="915"/>
        <end position="938"/>
    </location>
</feature>
<feature type="transmembrane region" description="Helical" evidence="1">
    <location>
        <begin position="533"/>
        <end position="551"/>
    </location>
</feature>
<feature type="transmembrane region" description="Helical" evidence="1">
    <location>
        <begin position="959"/>
        <end position="981"/>
    </location>
</feature>
<dbReference type="Gene3D" id="3.30.70.1320">
    <property type="entry name" value="Multidrug efflux transporter AcrB pore domain like"/>
    <property type="match status" value="1"/>
</dbReference>
<dbReference type="PANTHER" id="PTHR32063:SF14">
    <property type="entry name" value="BLL4319 PROTEIN"/>
    <property type="match status" value="1"/>
</dbReference>
<keyword evidence="1" id="KW-1133">Transmembrane helix</keyword>
<dbReference type="Gene3D" id="3.30.2090.10">
    <property type="entry name" value="Multidrug efflux transporter AcrB TolC docking domain, DN and DC subdomains"/>
    <property type="match status" value="2"/>
</dbReference>
<keyword evidence="1" id="KW-0812">Transmembrane</keyword>
<feature type="transmembrane region" description="Helical" evidence="1">
    <location>
        <begin position="12"/>
        <end position="30"/>
    </location>
</feature>
<name>A0A381UT94_9ZZZZ</name>
<dbReference type="PRINTS" id="PR00702">
    <property type="entry name" value="ACRIFLAVINRP"/>
</dbReference>
<dbReference type="GO" id="GO:0042910">
    <property type="term" value="F:xenobiotic transmembrane transporter activity"/>
    <property type="evidence" value="ECO:0007669"/>
    <property type="project" value="TreeGrafter"/>
</dbReference>
<feature type="transmembrane region" description="Helical" evidence="1">
    <location>
        <begin position="436"/>
        <end position="457"/>
    </location>
</feature>
<dbReference type="Pfam" id="PF00873">
    <property type="entry name" value="ACR_tran"/>
    <property type="match status" value="1"/>
</dbReference>
<dbReference type="EMBL" id="UINC01007060">
    <property type="protein sequence ID" value="SVA31194.1"/>
    <property type="molecule type" value="Genomic_DNA"/>
</dbReference>
<feature type="transmembrane region" description="Helical" evidence="1">
    <location>
        <begin position="339"/>
        <end position="358"/>
    </location>
</feature>
<reference evidence="2" key="1">
    <citation type="submission" date="2018-05" db="EMBL/GenBank/DDBJ databases">
        <authorList>
            <person name="Lanie J.A."/>
            <person name="Ng W.-L."/>
            <person name="Kazmierczak K.M."/>
            <person name="Andrzejewski T.M."/>
            <person name="Davidsen T.M."/>
            <person name="Wayne K.J."/>
            <person name="Tettelin H."/>
            <person name="Glass J.I."/>
            <person name="Rusch D."/>
            <person name="Podicherti R."/>
            <person name="Tsui H.-C.T."/>
            <person name="Winkler M.E."/>
        </authorList>
    </citation>
    <scope>NUCLEOTIDE SEQUENCE</scope>
</reference>
<feature type="transmembrane region" description="Helical" evidence="1">
    <location>
        <begin position="863"/>
        <end position="882"/>
    </location>
</feature>
<dbReference type="GO" id="GO:0005886">
    <property type="term" value="C:plasma membrane"/>
    <property type="evidence" value="ECO:0007669"/>
    <property type="project" value="TreeGrafter"/>
</dbReference>
<dbReference type="Gene3D" id="3.30.70.1440">
    <property type="entry name" value="Multidrug efflux transporter AcrB pore domain"/>
    <property type="match status" value="1"/>
</dbReference>
<dbReference type="SUPFAM" id="SSF82714">
    <property type="entry name" value="Multidrug efflux transporter AcrB TolC docking domain, DN and DC subdomains"/>
    <property type="match status" value="2"/>
</dbReference>
<evidence type="ECO:0000313" key="2">
    <source>
        <dbReference type="EMBL" id="SVA31194.1"/>
    </source>
</evidence>
<evidence type="ECO:0008006" key="3">
    <source>
        <dbReference type="Google" id="ProtNLM"/>
    </source>
</evidence>
<dbReference type="SUPFAM" id="SSF82693">
    <property type="entry name" value="Multidrug efflux transporter AcrB pore domain, PN1, PN2, PC1 and PC2 subdomains"/>
    <property type="match status" value="3"/>
</dbReference>
<accession>A0A381UT94</accession>
<feature type="transmembrane region" description="Helical" evidence="1">
    <location>
        <begin position="889"/>
        <end position="909"/>
    </location>
</feature>
<organism evidence="2">
    <name type="scientific">marine metagenome</name>
    <dbReference type="NCBI Taxonomy" id="408172"/>
    <lineage>
        <taxon>unclassified sequences</taxon>
        <taxon>metagenomes</taxon>
        <taxon>ecological metagenomes</taxon>
    </lineage>
</organism>
<dbReference type="InterPro" id="IPR027463">
    <property type="entry name" value="AcrB_DN_DC_subdom"/>
</dbReference>
<dbReference type="AlphaFoldDB" id="A0A381UT94"/>
<keyword evidence="1" id="KW-0472">Membrane</keyword>
<feature type="transmembrane region" description="Helical" evidence="1">
    <location>
        <begin position="469"/>
        <end position="491"/>
    </location>
</feature>
<dbReference type="SUPFAM" id="SSF82866">
    <property type="entry name" value="Multidrug efflux transporter AcrB transmembrane domain"/>
    <property type="match status" value="2"/>
</dbReference>